<dbReference type="RefSeq" id="WP_188908861.1">
    <property type="nucleotide sequence ID" value="NZ_BMMF01000001.1"/>
</dbReference>
<evidence type="ECO:0000256" key="2">
    <source>
        <dbReference type="ARBA" id="ARBA00025483"/>
    </source>
</evidence>
<keyword evidence="6" id="KW-0472">Membrane</keyword>
<dbReference type="GO" id="GO:0003887">
    <property type="term" value="F:DNA-directed DNA polymerase activity"/>
    <property type="evidence" value="ECO:0007669"/>
    <property type="project" value="UniProtKB-EC"/>
</dbReference>
<name>A0A917Q5X8_9HYPH</name>
<dbReference type="EMBL" id="BMMF01000001">
    <property type="protein sequence ID" value="GGK20121.1"/>
    <property type="molecule type" value="Genomic_DNA"/>
</dbReference>
<keyword evidence="10" id="KW-1185">Reference proteome</keyword>
<dbReference type="Proteomes" id="UP000600449">
    <property type="component" value="Unassembled WGS sequence"/>
</dbReference>
<comment type="function">
    <text evidence="2">DNA polymerase III is a complex, multichain enzyme responsible for most of the replicative synthesis in bacteria. The epsilon subunit contain the editing function and is a proofreading 3'-5' exonuclease.</text>
</comment>
<dbReference type="InterPro" id="IPR006054">
    <property type="entry name" value="DnaQ"/>
</dbReference>
<evidence type="ECO:0000256" key="5">
    <source>
        <dbReference type="SAM" id="Coils"/>
    </source>
</evidence>
<dbReference type="Gene3D" id="3.30.420.10">
    <property type="entry name" value="Ribonuclease H-like superfamily/Ribonuclease H"/>
    <property type="match status" value="1"/>
</dbReference>
<dbReference type="PANTHER" id="PTHR30231:SF41">
    <property type="entry name" value="DNA POLYMERASE III SUBUNIT EPSILON"/>
    <property type="match status" value="1"/>
</dbReference>
<dbReference type="FunFam" id="3.30.420.10:FF:000045">
    <property type="entry name" value="3'-5' exonuclease DinG"/>
    <property type="match status" value="1"/>
</dbReference>
<feature type="domain" description="PAS" evidence="7">
    <location>
        <begin position="141"/>
        <end position="207"/>
    </location>
</feature>
<dbReference type="InterPro" id="IPR036397">
    <property type="entry name" value="RNaseH_sf"/>
</dbReference>
<dbReference type="GO" id="GO:0005829">
    <property type="term" value="C:cytosol"/>
    <property type="evidence" value="ECO:0007669"/>
    <property type="project" value="TreeGrafter"/>
</dbReference>
<dbReference type="SUPFAM" id="SSF55785">
    <property type="entry name" value="PYP-like sensor domain (PAS domain)"/>
    <property type="match status" value="1"/>
</dbReference>
<evidence type="ECO:0000259" key="8">
    <source>
        <dbReference type="SMART" id="SM00479"/>
    </source>
</evidence>
<dbReference type="CDD" id="cd06127">
    <property type="entry name" value="DEDDh"/>
    <property type="match status" value="1"/>
</dbReference>
<evidence type="ECO:0000256" key="1">
    <source>
        <dbReference type="ARBA" id="ARBA00012417"/>
    </source>
</evidence>
<dbReference type="Gene3D" id="3.30.450.20">
    <property type="entry name" value="PAS domain"/>
    <property type="match status" value="1"/>
</dbReference>
<dbReference type="Pfam" id="PF00929">
    <property type="entry name" value="RNase_T"/>
    <property type="match status" value="1"/>
</dbReference>
<dbReference type="GO" id="GO:0008408">
    <property type="term" value="F:3'-5' exonuclease activity"/>
    <property type="evidence" value="ECO:0007669"/>
    <property type="project" value="TreeGrafter"/>
</dbReference>
<feature type="transmembrane region" description="Helical" evidence="6">
    <location>
        <begin position="12"/>
        <end position="34"/>
    </location>
</feature>
<evidence type="ECO:0000313" key="10">
    <source>
        <dbReference type="Proteomes" id="UP000600449"/>
    </source>
</evidence>
<dbReference type="InterPro" id="IPR035965">
    <property type="entry name" value="PAS-like_dom_sf"/>
</dbReference>
<evidence type="ECO:0000313" key="9">
    <source>
        <dbReference type="EMBL" id="GGK20121.1"/>
    </source>
</evidence>
<dbReference type="GO" id="GO:0045004">
    <property type="term" value="P:DNA replication proofreading"/>
    <property type="evidence" value="ECO:0007669"/>
    <property type="project" value="TreeGrafter"/>
</dbReference>
<dbReference type="SUPFAM" id="SSF53098">
    <property type="entry name" value="Ribonuclease H-like"/>
    <property type="match status" value="1"/>
</dbReference>
<evidence type="ECO:0000256" key="6">
    <source>
        <dbReference type="SAM" id="Phobius"/>
    </source>
</evidence>
<comment type="subunit">
    <text evidence="3">DNA polymerase III contains a core (composed of alpha, epsilon and theta chains) that associates with a tau subunit. This core dimerizes to form the POLIII' complex. PolIII' associates with the gamma complex (composed of gamma, delta, delta', psi and chi chains) and with the beta chain to form the complete DNA polymerase III complex.</text>
</comment>
<keyword evidence="5" id="KW-0175">Coiled coil</keyword>
<gene>
    <name evidence="9" type="ORF">GCM10011322_03510</name>
</gene>
<evidence type="ECO:0000256" key="4">
    <source>
        <dbReference type="ARBA" id="ARBA00049244"/>
    </source>
</evidence>
<dbReference type="SMART" id="SM00479">
    <property type="entry name" value="EXOIII"/>
    <property type="match status" value="1"/>
</dbReference>
<dbReference type="InterPro" id="IPR000014">
    <property type="entry name" value="PAS"/>
</dbReference>
<reference evidence="9 10" key="1">
    <citation type="journal article" date="2014" name="Int. J. Syst. Evol. Microbiol.">
        <title>Complete genome sequence of Corynebacterium casei LMG S-19264T (=DSM 44701T), isolated from a smear-ripened cheese.</title>
        <authorList>
            <consortium name="US DOE Joint Genome Institute (JGI-PGF)"/>
            <person name="Walter F."/>
            <person name="Albersmeier A."/>
            <person name="Kalinowski J."/>
            <person name="Ruckert C."/>
        </authorList>
    </citation>
    <scope>NUCLEOTIDE SEQUENCE [LARGE SCALE GENOMIC DNA]</scope>
    <source>
        <strain evidence="9 10">CGMCC 1.9161</strain>
    </source>
</reference>
<evidence type="ECO:0000256" key="3">
    <source>
        <dbReference type="ARBA" id="ARBA00026073"/>
    </source>
</evidence>
<dbReference type="GO" id="GO:0003677">
    <property type="term" value="F:DNA binding"/>
    <property type="evidence" value="ECO:0007669"/>
    <property type="project" value="InterPro"/>
</dbReference>
<protein>
    <recommendedName>
        <fullName evidence="1">DNA-directed DNA polymerase</fullName>
        <ecNumber evidence="1">2.7.7.7</ecNumber>
    </recommendedName>
</protein>
<dbReference type="AlphaFoldDB" id="A0A917Q5X8"/>
<dbReference type="EC" id="2.7.7.7" evidence="1"/>
<evidence type="ECO:0000259" key="7">
    <source>
        <dbReference type="SMART" id="SM00091"/>
    </source>
</evidence>
<feature type="coiled-coil region" evidence="5">
    <location>
        <begin position="111"/>
        <end position="153"/>
    </location>
</feature>
<comment type="catalytic activity">
    <reaction evidence="4">
        <text>DNA(n) + a 2'-deoxyribonucleoside 5'-triphosphate = DNA(n+1) + diphosphate</text>
        <dbReference type="Rhea" id="RHEA:22508"/>
        <dbReference type="Rhea" id="RHEA-COMP:17339"/>
        <dbReference type="Rhea" id="RHEA-COMP:17340"/>
        <dbReference type="ChEBI" id="CHEBI:33019"/>
        <dbReference type="ChEBI" id="CHEBI:61560"/>
        <dbReference type="ChEBI" id="CHEBI:173112"/>
        <dbReference type="EC" id="2.7.7.7"/>
    </reaction>
</comment>
<organism evidence="9 10">
    <name type="scientific">Salinarimonas ramus</name>
    <dbReference type="NCBI Taxonomy" id="690164"/>
    <lineage>
        <taxon>Bacteria</taxon>
        <taxon>Pseudomonadati</taxon>
        <taxon>Pseudomonadota</taxon>
        <taxon>Alphaproteobacteria</taxon>
        <taxon>Hyphomicrobiales</taxon>
        <taxon>Salinarimonadaceae</taxon>
        <taxon>Salinarimonas</taxon>
    </lineage>
</organism>
<comment type="caution">
    <text evidence="9">The sequence shown here is derived from an EMBL/GenBank/DDBJ whole genome shotgun (WGS) entry which is preliminary data.</text>
</comment>
<sequence>MNPARWSLRLRVFLFFALIALGAAAAIVGVLVHLGRTLAPESTAPLVLAGLVSIGVTTGLCAFVWLKFDEHVAKPLVAIAADVRAAVHARVPQKPPAIEKGRYLGILAPAVAEFTQALEEARREVDAAVAAATADAERERRNLEIVLRDLRQGVVICTLAHKVTLYNRRALEILGAAGEIGLDRPLTEVLSGRVLAHTLERLEDRFRTGRHNIHRDGLTTTLVGATRAEHARIVGRMSLMLDPDGARPTGYVLAFEDVTNELAAGVWRDRLLQDGIRDMRERVAALALAGDLLARGETPDADDIALTRALLRREPAELGDRLDRLEEAASDLVSGAWPMATTHSPTLFQLVRVRRSEGRDLAFEAVGAPAWLRCDSASITALVEHLANRIAVHAGTHAFRMEALAENGRVRLLVSWSGEAPAPSTVETWLAERLEDGAGAVTGHDVLARHRTDLWCVPDPDQPGRARLELPLAAAREEDLPIAKAPTPLAERAEFYDFGLLGTLAPTPLDDRPLRALTFVVFDTETTGLDPRRDALCSIAGVRIVNNRLISGELFDVLVDPGRPIPAGASRVHGITDAMVAGAEPPGAVLARFRAFASEAVLVAHNAAFDLAILRGGGEGAGVTFDAPVLDTVLLGAHVFGTSESLTLDALAERFGIVIPPEARHTALGDARATAKVLLGLIPLLEADGVRTLRDALAVSDKQARLRRRMAAQG</sequence>
<feature type="transmembrane region" description="Helical" evidence="6">
    <location>
        <begin position="46"/>
        <end position="66"/>
    </location>
</feature>
<feature type="domain" description="Exonuclease" evidence="8">
    <location>
        <begin position="518"/>
        <end position="687"/>
    </location>
</feature>
<keyword evidence="6" id="KW-1133">Transmembrane helix</keyword>
<dbReference type="SMART" id="SM00091">
    <property type="entry name" value="PAS"/>
    <property type="match status" value="1"/>
</dbReference>
<accession>A0A917Q5X8</accession>
<dbReference type="InterPro" id="IPR012337">
    <property type="entry name" value="RNaseH-like_sf"/>
</dbReference>
<keyword evidence="6" id="KW-0812">Transmembrane</keyword>
<dbReference type="PANTHER" id="PTHR30231">
    <property type="entry name" value="DNA POLYMERASE III SUBUNIT EPSILON"/>
    <property type="match status" value="1"/>
</dbReference>
<dbReference type="NCBIfam" id="TIGR00573">
    <property type="entry name" value="dnaq"/>
    <property type="match status" value="1"/>
</dbReference>
<dbReference type="InterPro" id="IPR013520">
    <property type="entry name" value="Ribonucl_H"/>
</dbReference>
<proteinExistence type="predicted"/>